<dbReference type="SUPFAM" id="SSF56349">
    <property type="entry name" value="DNA breaking-rejoining enzymes"/>
    <property type="match status" value="1"/>
</dbReference>
<evidence type="ECO:0000256" key="1">
    <source>
        <dbReference type="ARBA" id="ARBA00008857"/>
    </source>
</evidence>
<evidence type="ECO:0000256" key="4">
    <source>
        <dbReference type="ARBA" id="ARBA00023172"/>
    </source>
</evidence>
<dbReference type="KEGG" id="lul:LPB138_08895"/>
<dbReference type="PANTHER" id="PTHR30349:SF64">
    <property type="entry name" value="PROPHAGE INTEGRASE INTD-RELATED"/>
    <property type="match status" value="1"/>
</dbReference>
<dbReference type="InterPro" id="IPR004107">
    <property type="entry name" value="Integrase_SAM-like_N"/>
</dbReference>
<reference evidence="8 9" key="1">
    <citation type="submission" date="2016-10" db="EMBL/GenBank/DDBJ databases">
        <title>Lutibacter sp. LPB0138, isolated from marine gastropod.</title>
        <authorList>
            <person name="Kim E."/>
            <person name="Yi H."/>
        </authorList>
    </citation>
    <scope>NUCLEOTIDE SEQUENCE [LARGE SCALE GENOMIC DNA]</scope>
    <source>
        <strain evidence="8 9">LPB0138</strain>
    </source>
</reference>
<dbReference type="Gene3D" id="1.10.443.10">
    <property type="entry name" value="Intergrase catalytic core"/>
    <property type="match status" value="1"/>
</dbReference>
<dbReference type="OrthoDB" id="9806835at2"/>
<keyword evidence="4" id="KW-0233">DNA recombination</keyword>
<feature type="domain" description="Core-binding (CB)" evidence="7">
    <location>
        <begin position="146"/>
        <end position="234"/>
    </location>
</feature>
<dbReference type="InterPro" id="IPR013762">
    <property type="entry name" value="Integrase-like_cat_sf"/>
</dbReference>
<sequence length="445" mass="52531">MPSLLPLLSRVHNSVHNFRMKLNYSEPKIYSGGVDISKWSSLSKSEQKSALLKKWYLYYSFRDPNTGDLKRQTNIKGNANKFSDKRNRYNYLKSLQRSLIEVLEAGFNPYVDNSELEEKMFGDIISENQNKNTSKKIKEIAVQPKDVQCTIKKAFAKGLRLKERVMNKNSFTKYKSRILRFEKWLELKAIEKQEITQIDKKLVIEYLNHVLENSSPRNRNNTRADISSLFQILEDNELIRENFVKKINVLKSVPKRNKTYTPTLQNEIYEYLEKKDSHLLLFVKFISYNFLRPIEVCRLRIEDIDVVDRKIYVKAKNSPVKIKIIPEILLKELPDLKEKDPKDFLFIQNGVGGNWAIEETNKRDYFTKKFKQVKNHFGLGKEYGLYSFRHTFITRLYRELRQENSPFEAKSKLMLITGHTTMTALDKYLRDIDAELPEDYSKLFG</sequence>
<dbReference type="InterPro" id="IPR010998">
    <property type="entry name" value="Integrase_recombinase_N"/>
</dbReference>
<keyword evidence="9" id="KW-1185">Reference proteome</keyword>
<dbReference type="InterPro" id="IPR011010">
    <property type="entry name" value="DNA_brk_join_enz"/>
</dbReference>
<comment type="similarity">
    <text evidence="1">Belongs to the 'phage' integrase family.</text>
</comment>
<dbReference type="Gene3D" id="1.10.150.130">
    <property type="match status" value="1"/>
</dbReference>
<protein>
    <submittedName>
        <fullName evidence="8">Integrase</fullName>
    </submittedName>
</protein>
<accession>A0A1D8P888</accession>
<evidence type="ECO:0000313" key="9">
    <source>
        <dbReference type="Proteomes" id="UP000176050"/>
    </source>
</evidence>
<dbReference type="STRING" id="1850246.LPB138_08895"/>
<evidence type="ECO:0000259" key="7">
    <source>
        <dbReference type="PROSITE" id="PS51900"/>
    </source>
</evidence>
<dbReference type="AlphaFoldDB" id="A0A1D8P888"/>
<dbReference type="InterPro" id="IPR002104">
    <property type="entry name" value="Integrase_catalytic"/>
</dbReference>
<dbReference type="InterPro" id="IPR050090">
    <property type="entry name" value="Tyrosine_recombinase_XerCD"/>
</dbReference>
<dbReference type="InterPro" id="IPR044068">
    <property type="entry name" value="CB"/>
</dbReference>
<dbReference type="GO" id="GO:0003677">
    <property type="term" value="F:DNA binding"/>
    <property type="evidence" value="ECO:0007669"/>
    <property type="project" value="UniProtKB-UniRule"/>
</dbReference>
<name>A0A1D8P888_9FLAO</name>
<dbReference type="Pfam" id="PF00589">
    <property type="entry name" value="Phage_integrase"/>
    <property type="match status" value="1"/>
</dbReference>
<dbReference type="PROSITE" id="PS51900">
    <property type="entry name" value="CB"/>
    <property type="match status" value="1"/>
</dbReference>
<dbReference type="Pfam" id="PF02899">
    <property type="entry name" value="Phage_int_SAM_1"/>
    <property type="match status" value="1"/>
</dbReference>
<evidence type="ECO:0000313" key="8">
    <source>
        <dbReference type="EMBL" id="AOW20786.1"/>
    </source>
</evidence>
<dbReference type="PANTHER" id="PTHR30349">
    <property type="entry name" value="PHAGE INTEGRASE-RELATED"/>
    <property type="match status" value="1"/>
</dbReference>
<dbReference type="Proteomes" id="UP000176050">
    <property type="component" value="Chromosome"/>
</dbReference>
<evidence type="ECO:0000256" key="5">
    <source>
        <dbReference type="PROSITE-ProRule" id="PRU01248"/>
    </source>
</evidence>
<dbReference type="GO" id="GO:0015074">
    <property type="term" value="P:DNA integration"/>
    <property type="evidence" value="ECO:0007669"/>
    <property type="project" value="UniProtKB-KW"/>
</dbReference>
<dbReference type="PROSITE" id="PS51898">
    <property type="entry name" value="TYR_RECOMBINASE"/>
    <property type="match status" value="1"/>
</dbReference>
<feature type="domain" description="Tyr recombinase" evidence="6">
    <location>
        <begin position="255"/>
        <end position="441"/>
    </location>
</feature>
<keyword evidence="3 5" id="KW-0238">DNA-binding</keyword>
<dbReference type="CDD" id="cd00397">
    <property type="entry name" value="DNA_BRE_C"/>
    <property type="match status" value="1"/>
</dbReference>
<gene>
    <name evidence="8" type="ORF">LPB138_08895</name>
</gene>
<proteinExistence type="inferred from homology"/>
<organism evidence="8 9">
    <name type="scientific">Urechidicola croceus</name>
    <dbReference type="NCBI Taxonomy" id="1850246"/>
    <lineage>
        <taxon>Bacteria</taxon>
        <taxon>Pseudomonadati</taxon>
        <taxon>Bacteroidota</taxon>
        <taxon>Flavobacteriia</taxon>
        <taxon>Flavobacteriales</taxon>
        <taxon>Flavobacteriaceae</taxon>
        <taxon>Urechidicola</taxon>
    </lineage>
</organism>
<evidence type="ECO:0000256" key="3">
    <source>
        <dbReference type="ARBA" id="ARBA00023125"/>
    </source>
</evidence>
<dbReference type="EMBL" id="CP017478">
    <property type="protein sequence ID" value="AOW20786.1"/>
    <property type="molecule type" value="Genomic_DNA"/>
</dbReference>
<dbReference type="RefSeq" id="WP_070236950.1">
    <property type="nucleotide sequence ID" value="NZ_CP017478.1"/>
</dbReference>
<dbReference type="GO" id="GO:0006310">
    <property type="term" value="P:DNA recombination"/>
    <property type="evidence" value="ECO:0007669"/>
    <property type="project" value="UniProtKB-KW"/>
</dbReference>
<evidence type="ECO:0000259" key="6">
    <source>
        <dbReference type="PROSITE" id="PS51898"/>
    </source>
</evidence>
<keyword evidence="2" id="KW-0229">DNA integration</keyword>
<evidence type="ECO:0000256" key="2">
    <source>
        <dbReference type="ARBA" id="ARBA00022908"/>
    </source>
</evidence>